<dbReference type="EMBL" id="ML213522">
    <property type="protein sequence ID" value="TFK47864.1"/>
    <property type="molecule type" value="Genomic_DNA"/>
</dbReference>
<evidence type="ECO:0000256" key="2">
    <source>
        <dbReference type="SAM" id="MobiDB-lite"/>
    </source>
</evidence>
<dbReference type="STRING" id="5364.A0A5C3MRB6"/>
<gene>
    <name evidence="3" type="ORF">OE88DRAFT_1636114</name>
</gene>
<protein>
    <submittedName>
        <fullName evidence="3">Uncharacterized protein</fullName>
    </submittedName>
</protein>
<keyword evidence="4" id="KW-1185">Reference proteome</keyword>
<feature type="compositionally biased region" description="Acidic residues" evidence="2">
    <location>
        <begin position="128"/>
        <end position="137"/>
    </location>
</feature>
<proteinExistence type="predicted"/>
<name>A0A5C3MRB6_9AGAM</name>
<dbReference type="InterPro" id="IPR025066">
    <property type="entry name" value="CCDC174-like"/>
</dbReference>
<dbReference type="Proteomes" id="UP000305948">
    <property type="component" value="Unassembled WGS sequence"/>
</dbReference>
<dbReference type="AlphaFoldDB" id="A0A5C3MRB6"/>
<dbReference type="Pfam" id="PF13300">
    <property type="entry name" value="DUF4078"/>
    <property type="match status" value="1"/>
</dbReference>
<evidence type="ECO:0000256" key="1">
    <source>
        <dbReference type="ARBA" id="ARBA00023054"/>
    </source>
</evidence>
<evidence type="ECO:0000313" key="4">
    <source>
        <dbReference type="Proteomes" id="UP000305948"/>
    </source>
</evidence>
<feature type="compositionally biased region" description="Basic and acidic residues" evidence="2">
    <location>
        <begin position="253"/>
        <end position="266"/>
    </location>
</feature>
<accession>A0A5C3MRB6</accession>
<keyword evidence="1" id="KW-0175">Coiled coil</keyword>
<dbReference type="PANTHER" id="PTHR15885:SF1">
    <property type="entry name" value="COILED-COIL DOMAIN-CONTAINING PROTEIN 174"/>
    <property type="match status" value="1"/>
</dbReference>
<dbReference type="GO" id="GO:0005634">
    <property type="term" value="C:nucleus"/>
    <property type="evidence" value="ECO:0007669"/>
    <property type="project" value="TreeGrafter"/>
</dbReference>
<feature type="region of interest" description="Disordered" evidence="2">
    <location>
        <begin position="25"/>
        <end position="65"/>
    </location>
</feature>
<evidence type="ECO:0000313" key="3">
    <source>
        <dbReference type="EMBL" id="TFK47864.1"/>
    </source>
</evidence>
<reference evidence="3 4" key="1">
    <citation type="journal article" date="2019" name="Nat. Ecol. Evol.">
        <title>Megaphylogeny resolves global patterns of mushroom evolution.</title>
        <authorList>
            <person name="Varga T."/>
            <person name="Krizsan K."/>
            <person name="Foldi C."/>
            <person name="Dima B."/>
            <person name="Sanchez-Garcia M."/>
            <person name="Sanchez-Ramirez S."/>
            <person name="Szollosi G.J."/>
            <person name="Szarkandi J.G."/>
            <person name="Papp V."/>
            <person name="Albert L."/>
            <person name="Andreopoulos W."/>
            <person name="Angelini C."/>
            <person name="Antonin V."/>
            <person name="Barry K.W."/>
            <person name="Bougher N.L."/>
            <person name="Buchanan P."/>
            <person name="Buyck B."/>
            <person name="Bense V."/>
            <person name="Catcheside P."/>
            <person name="Chovatia M."/>
            <person name="Cooper J."/>
            <person name="Damon W."/>
            <person name="Desjardin D."/>
            <person name="Finy P."/>
            <person name="Geml J."/>
            <person name="Haridas S."/>
            <person name="Hughes K."/>
            <person name="Justo A."/>
            <person name="Karasinski D."/>
            <person name="Kautmanova I."/>
            <person name="Kiss B."/>
            <person name="Kocsube S."/>
            <person name="Kotiranta H."/>
            <person name="LaButti K.M."/>
            <person name="Lechner B.E."/>
            <person name="Liimatainen K."/>
            <person name="Lipzen A."/>
            <person name="Lukacs Z."/>
            <person name="Mihaltcheva S."/>
            <person name="Morgado L.N."/>
            <person name="Niskanen T."/>
            <person name="Noordeloos M.E."/>
            <person name="Ohm R.A."/>
            <person name="Ortiz-Santana B."/>
            <person name="Ovrebo C."/>
            <person name="Racz N."/>
            <person name="Riley R."/>
            <person name="Savchenko A."/>
            <person name="Shiryaev A."/>
            <person name="Soop K."/>
            <person name="Spirin V."/>
            <person name="Szebenyi C."/>
            <person name="Tomsovsky M."/>
            <person name="Tulloss R.E."/>
            <person name="Uehling J."/>
            <person name="Grigoriev I.V."/>
            <person name="Vagvolgyi C."/>
            <person name="Papp T."/>
            <person name="Martin F.M."/>
            <person name="Miettinen O."/>
            <person name="Hibbett D.S."/>
            <person name="Nagy L.G."/>
        </authorList>
    </citation>
    <scope>NUCLEOTIDE SEQUENCE [LARGE SCALE GENOMIC DNA]</scope>
    <source>
        <strain evidence="3 4">OMC1185</strain>
    </source>
</reference>
<organism evidence="3 4">
    <name type="scientific">Heliocybe sulcata</name>
    <dbReference type="NCBI Taxonomy" id="5364"/>
    <lineage>
        <taxon>Eukaryota</taxon>
        <taxon>Fungi</taxon>
        <taxon>Dikarya</taxon>
        <taxon>Basidiomycota</taxon>
        <taxon>Agaricomycotina</taxon>
        <taxon>Agaricomycetes</taxon>
        <taxon>Gloeophyllales</taxon>
        <taxon>Gloeophyllaceae</taxon>
        <taxon>Heliocybe</taxon>
    </lineage>
</organism>
<feature type="region of interest" description="Disordered" evidence="2">
    <location>
        <begin position="253"/>
        <end position="316"/>
    </location>
</feature>
<dbReference type="PANTHER" id="PTHR15885">
    <property type="entry name" value="COILED-COIL DOMAIN-CONTAINING PROTEIN 174"/>
    <property type="match status" value="1"/>
</dbReference>
<sequence>MAPVTKAKAAGVSASSFLDLKAELAKHEEQSSKTKGPKNTPLYAGPSKKPSPWAKQNKGVEGRAKRDMIELEAVSKPTLEKARAVLERKAKIYEKLRKGKSAGLSDKQFDALLVDFDQDVSSTRPYDSDSDDVDESLDVPKPPSREDDDDPVVEYEDEFGRIRTAKKSEVPRHLAPPEPSAIDALLDNPINHLPIYEPSQERIAQIESTLSEESNPLNIHYDASAEVRAKGAAFYQFSGDEETRQRQMDELRQARDETARVRREAGAVDVPAGEVEGMREVEGGRSRAMEKRKREIEERRKAVEAKRRKVKGGAADIGVQEGAASVVLSMGDAAGSDSPPPKAHVSMAVQESDPFAAVEAYYVSPRRKGKGEGMPKPESAAPVNPADDFLAQLEMDMLKRRL</sequence>
<feature type="compositionally biased region" description="Basic and acidic residues" evidence="2">
    <location>
        <begin position="276"/>
        <end position="305"/>
    </location>
</feature>
<feature type="region of interest" description="Disordered" evidence="2">
    <location>
        <begin position="367"/>
        <end position="387"/>
    </location>
</feature>
<feature type="region of interest" description="Disordered" evidence="2">
    <location>
        <begin position="118"/>
        <end position="151"/>
    </location>
</feature>
<dbReference type="OrthoDB" id="333551at2759"/>